<proteinExistence type="predicted"/>
<organism evidence="1">
    <name type="scientific">bioreactor metagenome</name>
    <dbReference type="NCBI Taxonomy" id="1076179"/>
    <lineage>
        <taxon>unclassified sequences</taxon>
        <taxon>metagenomes</taxon>
        <taxon>ecological metagenomes</taxon>
    </lineage>
</organism>
<dbReference type="EMBL" id="VSSQ01024877">
    <property type="protein sequence ID" value="MPM72660.1"/>
    <property type="molecule type" value="Genomic_DNA"/>
</dbReference>
<sequence length="203" mass="23465">MDYLCEKYPDLKDDQALRAMVDHVLAIDHFKEISWPEAKENRFMFSLHELIHGHEFTQPHDDDSQLHFGMEALDYAYAAMIQNLKAKEIIQSKGQEFALPQGLALAVETRNDETLKTGQLMGYVLVVRKDPEFGHIRIKVRPDVDLSLQALYEKLQKLDPKATWYYHPSGKMLLNGSIKHRQQIASALTLEQVIQLIQTTYQN</sequence>
<reference evidence="1" key="1">
    <citation type="submission" date="2019-08" db="EMBL/GenBank/DDBJ databases">
        <authorList>
            <person name="Kucharzyk K."/>
            <person name="Murdoch R.W."/>
            <person name="Higgins S."/>
            <person name="Loffler F."/>
        </authorList>
    </citation>
    <scope>NUCLEOTIDE SEQUENCE</scope>
</reference>
<accession>A0A645C4G4</accession>
<gene>
    <name evidence="1" type="ORF">SDC9_119636</name>
</gene>
<dbReference type="AlphaFoldDB" id="A0A645C4G4"/>
<protein>
    <submittedName>
        <fullName evidence="1">Uncharacterized protein</fullName>
    </submittedName>
</protein>
<name>A0A645C4G4_9ZZZZ</name>
<evidence type="ECO:0000313" key="1">
    <source>
        <dbReference type="EMBL" id="MPM72660.1"/>
    </source>
</evidence>
<comment type="caution">
    <text evidence="1">The sequence shown here is derived from an EMBL/GenBank/DDBJ whole genome shotgun (WGS) entry which is preliminary data.</text>
</comment>